<accession>A0A7R9VVN8</accession>
<proteinExistence type="predicted"/>
<reference evidence="1" key="1">
    <citation type="submission" date="2021-01" db="EMBL/GenBank/DDBJ databases">
        <authorList>
            <person name="Corre E."/>
            <person name="Pelletier E."/>
            <person name="Niang G."/>
            <person name="Scheremetjew M."/>
            <person name="Finn R."/>
            <person name="Kale V."/>
            <person name="Holt S."/>
            <person name="Cochrane G."/>
            <person name="Meng A."/>
            <person name="Brown T."/>
            <person name="Cohen L."/>
        </authorList>
    </citation>
    <scope>NUCLEOTIDE SEQUENCE</scope>
    <source>
        <strain evidence="1">CCMP219</strain>
    </source>
</reference>
<organism evidence="1">
    <name type="scientific">Chlamydomonas euryale</name>
    <dbReference type="NCBI Taxonomy" id="1486919"/>
    <lineage>
        <taxon>Eukaryota</taxon>
        <taxon>Viridiplantae</taxon>
        <taxon>Chlorophyta</taxon>
        <taxon>core chlorophytes</taxon>
        <taxon>Chlorophyceae</taxon>
        <taxon>CS clade</taxon>
        <taxon>Chlamydomonadales</taxon>
        <taxon>Chlamydomonadaceae</taxon>
        <taxon>Chlamydomonas</taxon>
    </lineage>
</organism>
<evidence type="ECO:0000313" key="1">
    <source>
        <dbReference type="EMBL" id="CAD8305460.1"/>
    </source>
</evidence>
<sequence>MACAVAAAGSGLDSPAIGSPVSDWYFALKSHSGRYCGFGADDASELVVICDSKSPEYLYMWSLVYPGGVLPPLVSAQPLLLLSRNAGLCGTRAGNATTATPVLELHASSGGGRHDLVPRRWALESARRVARRGAGGSAVIMPPDATRGGSDADSGVLPAVSCDVAADGGRAHNWSLHLAKNPHTSGEQLELDGEWVLLREGLNFCRVAHNYGSTKRALVCDQSDADHAQPFQFERLGQPYATLSSLATQTECAIKEYVMPPPHDVSCAQPTAGRMSIFTLILQKPGSSLKSGRAVGIFTYMPGLIGMPLQQCCVQSKAPHFVDCYVPNQDVMPSECWYYVYRVTHTAVEGSSGAGHSGPGQIVDAALGTPIGDGDMVRLVSAAHDRQCSVRRGDAALLCIDREVSYEPSSVFVLRMGGAGNGRDDGPMLVPVVEGHAGGMAAALK</sequence>
<gene>
    <name evidence="1" type="ORF">CEUR00632_LOCUS18095</name>
</gene>
<dbReference type="EMBL" id="HBEC01038962">
    <property type="protein sequence ID" value="CAD8305460.1"/>
    <property type="molecule type" value="Transcribed_RNA"/>
</dbReference>
<dbReference type="AlphaFoldDB" id="A0A7R9VVN8"/>
<protein>
    <submittedName>
        <fullName evidence="1">Uncharacterized protein</fullName>
    </submittedName>
</protein>
<name>A0A7R9VVN8_9CHLO</name>